<gene>
    <name evidence="1" type="ORF">HAX54_025313</name>
</gene>
<reference evidence="1 2" key="1">
    <citation type="journal article" date="2021" name="BMC Genomics">
        <title>Datura genome reveals duplications of psychoactive alkaloid biosynthetic genes and high mutation rate following tissue culture.</title>
        <authorList>
            <person name="Rajewski A."/>
            <person name="Carter-House D."/>
            <person name="Stajich J."/>
            <person name="Litt A."/>
        </authorList>
    </citation>
    <scope>NUCLEOTIDE SEQUENCE [LARGE SCALE GENOMIC DNA]</scope>
    <source>
        <strain evidence="1">AR-01</strain>
    </source>
</reference>
<dbReference type="Proteomes" id="UP000823775">
    <property type="component" value="Unassembled WGS sequence"/>
</dbReference>
<name>A0ABS8UZY8_DATST</name>
<accession>A0ABS8UZY8</accession>
<evidence type="ECO:0000313" key="2">
    <source>
        <dbReference type="Proteomes" id="UP000823775"/>
    </source>
</evidence>
<sequence>MYRTDVVPVPTYMLIGMLPLDMSHSTVSLSPMLPSGTSRSPRARAAQDTFTIQIIFHHGMPATAAKVSLRWFQQLLSKSFWRDSDHYHGLAEAGTKPMATQIRLVYA</sequence>
<dbReference type="EMBL" id="JACEIK010003073">
    <property type="protein sequence ID" value="MCD9640169.1"/>
    <property type="molecule type" value="Genomic_DNA"/>
</dbReference>
<evidence type="ECO:0000313" key="1">
    <source>
        <dbReference type="EMBL" id="MCD9640169.1"/>
    </source>
</evidence>
<proteinExistence type="predicted"/>
<comment type="caution">
    <text evidence="1">The sequence shown here is derived from an EMBL/GenBank/DDBJ whole genome shotgun (WGS) entry which is preliminary data.</text>
</comment>
<keyword evidence="2" id="KW-1185">Reference proteome</keyword>
<protein>
    <submittedName>
        <fullName evidence="1">Uncharacterized protein</fullName>
    </submittedName>
</protein>
<organism evidence="1 2">
    <name type="scientific">Datura stramonium</name>
    <name type="common">Jimsonweed</name>
    <name type="synonym">Common thornapple</name>
    <dbReference type="NCBI Taxonomy" id="4076"/>
    <lineage>
        <taxon>Eukaryota</taxon>
        <taxon>Viridiplantae</taxon>
        <taxon>Streptophyta</taxon>
        <taxon>Embryophyta</taxon>
        <taxon>Tracheophyta</taxon>
        <taxon>Spermatophyta</taxon>
        <taxon>Magnoliopsida</taxon>
        <taxon>eudicotyledons</taxon>
        <taxon>Gunneridae</taxon>
        <taxon>Pentapetalae</taxon>
        <taxon>asterids</taxon>
        <taxon>lamiids</taxon>
        <taxon>Solanales</taxon>
        <taxon>Solanaceae</taxon>
        <taxon>Solanoideae</taxon>
        <taxon>Datureae</taxon>
        <taxon>Datura</taxon>
    </lineage>
</organism>